<dbReference type="InterPro" id="IPR013427">
    <property type="entry name" value="Haem-bd_dom_put"/>
</dbReference>
<dbReference type="SUPFAM" id="SSF46626">
    <property type="entry name" value="Cytochrome c"/>
    <property type="match status" value="1"/>
</dbReference>
<dbReference type="RefSeq" id="WP_014021760.1">
    <property type="nucleotide sequence ID" value="NC_015914.1"/>
</dbReference>
<dbReference type="STRING" id="880070.Cycma_3762"/>
<dbReference type="Pfam" id="PF23500">
    <property type="entry name" value="DUF7133"/>
    <property type="match status" value="1"/>
</dbReference>
<evidence type="ECO:0000256" key="4">
    <source>
        <dbReference type="PROSITE-ProRule" id="PRU00433"/>
    </source>
</evidence>
<dbReference type="InterPro" id="IPR016024">
    <property type="entry name" value="ARM-type_fold"/>
</dbReference>
<dbReference type="GO" id="GO:0009055">
    <property type="term" value="F:electron transfer activity"/>
    <property type="evidence" value="ECO:0007669"/>
    <property type="project" value="InterPro"/>
</dbReference>
<dbReference type="GO" id="GO:0046872">
    <property type="term" value="F:metal ion binding"/>
    <property type="evidence" value="ECO:0007669"/>
    <property type="project" value="UniProtKB-KW"/>
</dbReference>
<evidence type="ECO:0000256" key="3">
    <source>
        <dbReference type="ARBA" id="ARBA00023004"/>
    </source>
</evidence>
<evidence type="ECO:0000313" key="7">
    <source>
        <dbReference type="Proteomes" id="UP000001635"/>
    </source>
</evidence>
<dbReference type="eggNOG" id="COG2010">
    <property type="taxonomic scope" value="Bacteria"/>
</dbReference>
<dbReference type="OrthoDB" id="9808161at2"/>
<dbReference type="EMBL" id="CP002955">
    <property type="protein sequence ID" value="AEL27474.1"/>
    <property type="molecule type" value="Genomic_DNA"/>
</dbReference>
<dbReference type="InterPro" id="IPR036909">
    <property type="entry name" value="Cyt_c-like_dom_sf"/>
</dbReference>
<evidence type="ECO:0000256" key="1">
    <source>
        <dbReference type="ARBA" id="ARBA00022617"/>
    </source>
</evidence>
<evidence type="ECO:0000313" key="6">
    <source>
        <dbReference type="EMBL" id="AEL27474.1"/>
    </source>
</evidence>
<dbReference type="InterPro" id="IPR009056">
    <property type="entry name" value="Cyt_c-like_dom"/>
</dbReference>
<dbReference type="SMART" id="SM00567">
    <property type="entry name" value="EZ_HEAT"/>
    <property type="match status" value="3"/>
</dbReference>
<keyword evidence="7" id="KW-1185">Reference proteome</keyword>
<organism evidence="6 7">
    <name type="scientific">Cyclobacterium marinum (strain ATCC 25205 / DSM 745 / LMG 13164 / NCIMB 1802)</name>
    <name type="common">Flectobacillus marinus</name>
    <dbReference type="NCBI Taxonomy" id="880070"/>
    <lineage>
        <taxon>Bacteria</taxon>
        <taxon>Pseudomonadati</taxon>
        <taxon>Bacteroidota</taxon>
        <taxon>Cytophagia</taxon>
        <taxon>Cytophagales</taxon>
        <taxon>Cyclobacteriaceae</taxon>
        <taxon>Cyclobacterium</taxon>
    </lineage>
</organism>
<accession>G0J2Y7</accession>
<dbReference type="eggNOG" id="COG2133">
    <property type="taxonomic scope" value="Bacteria"/>
</dbReference>
<keyword evidence="1 4" id="KW-0349">Heme</keyword>
<dbReference type="PANTHER" id="PTHR33546">
    <property type="entry name" value="LARGE, MULTIFUNCTIONAL SECRETED PROTEIN-RELATED"/>
    <property type="match status" value="1"/>
</dbReference>
<dbReference type="InterPro" id="IPR011041">
    <property type="entry name" value="Quinoprot_gluc/sorb_DH_b-prop"/>
</dbReference>
<dbReference type="KEGG" id="cmr:Cycma_3762"/>
<dbReference type="InterPro" id="IPR055557">
    <property type="entry name" value="DUF7133"/>
</dbReference>
<dbReference type="Pfam" id="PF00034">
    <property type="entry name" value="Cytochrom_C"/>
    <property type="match status" value="1"/>
</dbReference>
<proteinExistence type="predicted"/>
<name>G0J2Y7_CYCMS</name>
<dbReference type="InterPro" id="IPR004155">
    <property type="entry name" value="PBS_lyase_HEAT"/>
</dbReference>
<dbReference type="PANTHER" id="PTHR33546:SF1">
    <property type="entry name" value="LARGE, MULTIFUNCTIONAL SECRETED PROTEIN"/>
    <property type="match status" value="1"/>
</dbReference>
<dbReference type="GO" id="GO:0020037">
    <property type="term" value="F:heme binding"/>
    <property type="evidence" value="ECO:0007669"/>
    <property type="project" value="InterPro"/>
</dbReference>
<dbReference type="Pfam" id="PF13646">
    <property type="entry name" value="HEAT_2"/>
    <property type="match status" value="1"/>
</dbReference>
<dbReference type="Proteomes" id="UP000001635">
    <property type="component" value="Chromosome"/>
</dbReference>
<sequence>MHITLINLTPKIFSKRSLGGIFICLSLLNTSCKEEVQEEPFSLNEKYYSEDTQLYLPDDLEASLWAESPLFFNPTNMDVDAKGRIWVTEALNYRLFRNDPNKFKHQEEGDRVMILEDKDGDGKAESSKVFVQDKDLTAPLGISVIGNKVIVSSGPSVIIYTDEDGDDKPDNKEIFLTGFGGYDHDHGLHAMMAGPDGKYYFNAGNAGPHIVTDKSGWTLRSGSLYNGGSPHMIDNEPGMVSDDGKVWVGGIAMSINPDGTGLKVLGHNFRNSYELALDSYGNMWQNDNDDDGNKGVRVSWLMEGGNMGYFNTDGSRKWQADRRPGQSIPMAHWHQDDPGVIPFGDNTGSGSPTGITFYESDLMGEKYRGTLLASEAGRNVILAYKPEAKGAGFELNRHNLITSLPEEEVEDAKSRATDEDKTKWFRPSDVVVGTDGAIYVADWYDGMVGGHRMIDSTGYGRIYRITPKGKKLSRPEIDLSTTQGQIAALKNPAVNIRNAGFGLLAAQGAQAVPAVKEVLKDKNPYHQARAIWLLSKMGEEGVQIVEEQLEASNPNIRLTAFRALRQVNSDILPFANKLSKDPSAAVRREVAVAMRDMPLNQVQDILIELASRHDGDDRFYVEALGLAMDSKEEEIYPTLQEEIGAEALDWNPGFEDLTWRLHPRQAVNGLKERAISEQLTEAQRKKAVTALGFINDQSAVNAMQEIAASDIADVKDQALWWLRYRRNNEWNGFEMEIPELKANLSPEIQKEMLANKSILTKNNSSESDKIKAAQAMAKDRTGGMMLIGLAEKEALSEELKTEISKVIFQNPEQAIRVLAGDYFSKPSTSKAITLEDIRAIEGDVTKGKQVFLGKCATCHQVGEEGRNIGPNLSMIGAKLDQNGLFDAISNPSAGVAFGYEMWLISLKDGTVAYGFLQADGPIVVLEGLQNEVYNIPAEDIAARKRFATSIMPKPTDLALNETDISNLTAYLQGLK</sequence>
<keyword evidence="2 4" id="KW-0479">Metal-binding</keyword>
<dbReference type="Gene3D" id="1.10.760.10">
    <property type="entry name" value="Cytochrome c-like domain"/>
    <property type="match status" value="1"/>
</dbReference>
<dbReference type="AlphaFoldDB" id="G0J2Y7"/>
<feature type="domain" description="Cytochrome c" evidence="5">
    <location>
        <begin position="842"/>
        <end position="975"/>
    </location>
</feature>
<evidence type="ECO:0000259" key="5">
    <source>
        <dbReference type="PROSITE" id="PS51007"/>
    </source>
</evidence>
<dbReference type="NCBIfam" id="TIGR02603">
    <property type="entry name" value="CxxCH_TIGR02603"/>
    <property type="match status" value="1"/>
</dbReference>
<dbReference type="InterPro" id="IPR013428">
    <property type="entry name" value="Membrane-bound_put_N"/>
</dbReference>
<dbReference type="SUPFAM" id="SSF50952">
    <property type="entry name" value="Soluble quinoprotein glucose dehydrogenase"/>
    <property type="match status" value="1"/>
</dbReference>
<dbReference type="InterPro" id="IPR011042">
    <property type="entry name" value="6-blade_b-propeller_TolB-like"/>
</dbReference>
<dbReference type="HOGENOM" id="CLU_004500_0_0_10"/>
<dbReference type="SUPFAM" id="SSF48371">
    <property type="entry name" value="ARM repeat"/>
    <property type="match status" value="1"/>
</dbReference>
<keyword evidence="3 4" id="KW-0408">Iron</keyword>
<dbReference type="eggNOG" id="COG1413">
    <property type="taxonomic scope" value="Bacteria"/>
</dbReference>
<protein>
    <submittedName>
        <fullName evidence="6">Membrane-bound dehydrogenase domain protein</fullName>
    </submittedName>
</protein>
<reference evidence="7" key="1">
    <citation type="submission" date="2011-07" db="EMBL/GenBank/DDBJ databases">
        <title>The complete genome of Cyclobacterium marinum DSM 745.</title>
        <authorList>
            <person name="Lucas S."/>
            <person name="Han J."/>
            <person name="Lapidus A."/>
            <person name="Bruce D."/>
            <person name="Goodwin L."/>
            <person name="Pitluck S."/>
            <person name="Peters L."/>
            <person name="Kyrpides N."/>
            <person name="Mavromatis K."/>
            <person name="Ivanova N."/>
            <person name="Ovchinnikova G."/>
            <person name="Chertkov O."/>
            <person name="Detter J.C."/>
            <person name="Tapia R."/>
            <person name="Han C."/>
            <person name="Land M."/>
            <person name="Hauser L."/>
            <person name="Markowitz V."/>
            <person name="Cheng J.-F."/>
            <person name="Hugenholtz P."/>
            <person name="Woyke T."/>
            <person name="Wu D."/>
            <person name="Tindall B."/>
            <person name="Schuetze A."/>
            <person name="Brambilla E."/>
            <person name="Klenk H.-P."/>
            <person name="Eisen J.A."/>
        </authorList>
    </citation>
    <scope>NUCLEOTIDE SEQUENCE [LARGE SCALE GENOMIC DNA]</scope>
    <source>
        <strain evidence="7">ATCC 25205 / DSM 745 / LMG 13164 / NCIMB 1802</strain>
    </source>
</reference>
<dbReference type="Gene3D" id="1.25.10.10">
    <property type="entry name" value="Leucine-rich Repeat Variant"/>
    <property type="match status" value="1"/>
</dbReference>
<dbReference type="InterPro" id="IPR011989">
    <property type="entry name" value="ARM-like"/>
</dbReference>
<evidence type="ECO:0000256" key="2">
    <source>
        <dbReference type="ARBA" id="ARBA00022723"/>
    </source>
</evidence>
<dbReference type="PROSITE" id="PS51007">
    <property type="entry name" value="CYTC"/>
    <property type="match status" value="1"/>
</dbReference>
<gene>
    <name evidence="6" type="ordered locus">Cycma_3762</name>
</gene>
<dbReference type="NCBIfam" id="TIGR02604">
    <property type="entry name" value="Piru_Ver_Nterm"/>
    <property type="match status" value="1"/>
</dbReference>
<dbReference type="Gene3D" id="2.120.10.30">
    <property type="entry name" value="TolB, C-terminal domain"/>
    <property type="match status" value="1"/>
</dbReference>